<accession>A0A160N2B5</accession>
<dbReference type="Gene3D" id="2.60.120.260">
    <property type="entry name" value="Galactose-binding domain-like"/>
    <property type="match status" value="1"/>
</dbReference>
<keyword evidence="7" id="KW-0378">Hydrolase</keyword>
<dbReference type="InterPro" id="IPR013783">
    <property type="entry name" value="Ig-like_fold"/>
</dbReference>
<gene>
    <name evidence="19" type="ORF">ATSB10_22700</name>
</gene>
<name>A0A160N2B5_9GAMM</name>
<keyword evidence="9" id="KW-0326">Glycosidase</keyword>
<dbReference type="EC" id="3.2.1.25" evidence="5"/>
<dbReference type="Pfam" id="PF22666">
    <property type="entry name" value="Glyco_hydro_2_N2"/>
    <property type="match status" value="1"/>
</dbReference>
<evidence type="ECO:0000259" key="18">
    <source>
        <dbReference type="Pfam" id="PF22666"/>
    </source>
</evidence>
<dbReference type="PANTHER" id="PTHR43730:SF1">
    <property type="entry name" value="BETA-MANNOSIDASE"/>
    <property type="match status" value="1"/>
</dbReference>
<dbReference type="SUPFAM" id="SSF49303">
    <property type="entry name" value="beta-Galactosidase/glucuronidase domain"/>
    <property type="match status" value="3"/>
</dbReference>
<proteinExistence type="inferred from homology"/>
<evidence type="ECO:0000256" key="5">
    <source>
        <dbReference type="ARBA" id="ARBA00012754"/>
    </source>
</evidence>
<feature type="domain" description="Beta-mannosidase Ig-fold" evidence="16">
    <location>
        <begin position="802"/>
        <end position="879"/>
    </location>
</feature>
<dbReference type="Pfam" id="PF00703">
    <property type="entry name" value="Glyco_hydro_2"/>
    <property type="match status" value="1"/>
</dbReference>
<dbReference type="InterPro" id="IPR017853">
    <property type="entry name" value="GH"/>
</dbReference>
<dbReference type="Gene3D" id="2.60.40.10">
    <property type="entry name" value="Immunoglobulins"/>
    <property type="match status" value="3"/>
</dbReference>
<dbReference type="PANTHER" id="PTHR43730">
    <property type="entry name" value="BETA-MANNOSIDASE"/>
    <property type="match status" value="1"/>
</dbReference>
<keyword evidence="8" id="KW-0325">Glycoprotein</keyword>
<dbReference type="GO" id="GO:0005576">
    <property type="term" value="C:extracellular region"/>
    <property type="evidence" value="ECO:0007669"/>
    <property type="project" value="UniProtKB-SubCell"/>
</dbReference>
<evidence type="ECO:0000313" key="20">
    <source>
        <dbReference type="Proteomes" id="UP000077255"/>
    </source>
</evidence>
<evidence type="ECO:0000256" key="3">
    <source>
        <dbReference type="ARBA" id="ARBA00004740"/>
    </source>
</evidence>
<dbReference type="RefSeq" id="WP_169816714.1">
    <property type="nucleotide sequence ID" value="NZ_CP014841.1"/>
</dbReference>
<sequence>MQIRSIQIFARCCAWGLLAGLLPGLASAGPTAFRTRRLDHGWELRLAPGSPAAKAHPEAAQWQTAAVPGSVQATLLAHGQLPDPDWRDNEAKVQWVGLADWQYRLRFTVDPALRRERHLALVFDGLDTLTDVTLDGRPVLHADNMFRRWHVPLDGLDRAGEHTLEVTFHSPVSALQPWLAKQPYALPGEFDSAFGDEPPGRQVANYVRKAAYQFGWDWGPRIVTEGIWQPVRLEAWSGWRLDDFHVAQTQVDADQAQLRAGFAIRADAAGPARLTVHWRAPDGREDSSARDVQLVAGEQQLDLPLTIAQPQRWWPAGYGAPNLYAVSAEVTVGGRVVAQAQREIGLRSIELRRTPDRWGRSFAFVVNGVPVFAKGANLVPFDSLPSHTTDARMRRLLDDARDAHMNMLRVWGGGYYLPDAFYAMADRRGLMIWQDFMFGGAIPPPDAAFRANVKQEAIEQVTRLRNHPSIVLWSGNNEVQTSWESWGDRQAFRQRIGPAESARIEQGMQALFDGTLREVATDLDAEVPYWPGSPESEGGAPANSPDSGDAHVWNVWGGSAPVEDYLKTTPRFQSEFGLQSLPVMATIRRFATPADMSIDSPVMRVHQKFDHGNGNQRLLLYVRRGYGEPKDFASFAYLSQVMQADGIALAVDHLRSAMPRSMGALYWQLNDVWPGASWSSIDVDGRWKALQFRARQFYAPVRVVPLRQDGRTGVFLVSDRRTPLAAQLRTRVIGMDGTMVSDTTRAVALPPLASTRIDDIADAELLHGADPRRTVAVFELVADGKVLSRHLLYFRPAVDLALPDPLIHATLRRDDQGLLLDLEAGRFARAVWIDFGDHDATLSDNDVDLLPGEHLTLRVTSRDTLDTLRRAMHLRSLVDATLPHGTTP</sequence>
<evidence type="ECO:0000256" key="8">
    <source>
        <dbReference type="ARBA" id="ARBA00023180"/>
    </source>
</evidence>
<comment type="pathway">
    <text evidence="3">Glycan metabolism; N-glycan degradation.</text>
</comment>
<evidence type="ECO:0000256" key="1">
    <source>
        <dbReference type="ARBA" id="ARBA00000829"/>
    </source>
</evidence>
<dbReference type="InterPro" id="IPR023232">
    <property type="entry name" value="Glyco_hydro_2_AS"/>
</dbReference>
<dbReference type="GO" id="GO:0005975">
    <property type="term" value="P:carbohydrate metabolic process"/>
    <property type="evidence" value="ECO:0007669"/>
    <property type="project" value="InterPro"/>
</dbReference>
<dbReference type="InterPro" id="IPR008979">
    <property type="entry name" value="Galactose-bd-like_sf"/>
</dbReference>
<feature type="domain" description="Glycoside hydrolase family 2 immunoglobulin-like beta-sandwich" evidence="15">
    <location>
        <begin position="240"/>
        <end position="347"/>
    </location>
</feature>
<evidence type="ECO:0000256" key="12">
    <source>
        <dbReference type="ARBA" id="ARBA00041614"/>
    </source>
</evidence>
<dbReference type="PROSITE" id="PS00608">
    <property type="entry name" value="GLYCOSYL_HYDROL_F2_2"/>
    <property type="match status" value="1"/>
</dbReference>
<feature type="chain" id="PRO_5007817608" description="Beta-mannosidase B" evidence="14">
    <location>
        <begin position="29"/>
        <end position="888"/>
    </location>
</feature>
<evidence type="ECO:0000256" key="2">
    <source>
        <dbReference type="ARBA" id="ARBA00004613"/>
    </source>
</evidence>
<evidence type="ECO:0000256" key="4">
    <source>
        <dbReference type="ARBA" id="ARBA00011738"/>
    </source>
</evidence>
<dbReference type="GO" id="GO:0004567">
    <property type="term" value="F:beta-mannosidase activity"/>
    <property type="evidence" value="ECO:0007669"/>
    <property type="project" value="UniProtKB-EC"/>
</dbReference>
<keyword evidence="6" id="KW-0964">Secreted</keyword>
<dbReference type="Gene3D" id="3.20.20.80">
    <property type="entry name" value="Glycosidases"/>
    <property type="match status" value="1"/>
</dbReference>
<dbReference type="InterPro" id="IPR041625">
    <property type="entry name" value="Beta-mannosidase_Ig"/>
</dbReference>
<evidence type="ECO:0000256" key="13">
    <source>
        <dbReference type="SAM" id="MobiDB-lite"/>
    </source>
</evidence>
<keyword evidence="20" id="KW-1185">Reference proteome</keyword>
<dbReference type="Proteomes" id="UP000077255">
    <property type="component" value="Chromosome"/>
</dbReference>
<evidence type="ECO:0000259" key="17">
    <source>
        <dbReference type="Pfam" id="PF17786"/>
    </source>
</evidence>
<dbReference type="InterPro" id="IPR041447">
    <property type="entry name" value="Mannosidase_ig"/>
</dbReference>
<dbReference type="InterPro" id="IPR054593">
    <property type="entry name" value="Beta-mannosidase-like_N2"/>
</dbReference>
<dbReference type="Pfam" id="PF17753">
    <property type="entry name" value="Ig_mannosidase"/>
    <property type="match status" value="1"/>
</dbReference>
<reference evidence="19 20" key="1">
    <citation type="submission" date="2016-02" db="EMBL/GenBank/DDBJ databases">
        <title>Complete genome sequencing and analysis of ATSB10, Dyella thiooxydans isolated from rhizosphere soil of sunflower (Helianthus annuus L.).</title>
        <authorList>
            <person name="Lee Y."/>
            <person name="Hwangbo K."/>
            <person name="Chung H."/>
            <person name="Yoo J."/>
            <person name="Kim K.Y."/>
            <person name="Sa T.M."/>
            <person name="Um Y."/>
            <person name="Madhaiyan M."/>
        </authorList>
    </citation>
    <scope>NUCLEOTIDE SEQUENCE [LARGE SCALE GENOMIC DNA]</scope>
    <source>
        <strain evidence="19 20">ATSB10</strain>
    </source>
</reference>
<evidence type="ECO:0000256" key="9">
    <source>
        <dbReference type="ARBA" id="ARBA00023295"/>
    </source>
</evidence>
<feature type="region of interest" description="Disordered" evidence="13">
    <location>
        <begin position="526"/>
        <end position="550"/>
    </location>
</feature>
<keyword evidence="14" id="KW-0732">Signal</keyword>
<evidence type="ECO:0000259" key="16">
    <source>
        <dbReference type="Pfam" id="PF17753"/>
    </source>
</evidence>
<dbReference type="InterPro" id="IPR036156">
    <property type="entry name" value="Beta-gal/glucu_dom_sf"/>
</dbReference>
<evidence type="ECO:0000256" key="10">
    <source>
        <dbReference type="ARBA" id="ARBA00038429"/>
    </source>
</evidence>
<dbReference type="SUPFAM" id="SSF49785">
    <property type="entry name" value="Galactose-binding domain-like"/>
    <property type="match status" value="1"/>
</dbReference>
<dbReference type="PATRIC" id="fig|445710.3.peg.2265"/>
<dbReference type="InterPro" id="IPR050887">
    <property type="entry name" value="Beta-mannosidase_GH2"/>
</dbReference>
<evidence type="ECO:0000259" key="15">
    <source>
        <dbReference type="Pfam" id="PF00703"/>
    </source>
</evidence>
<feature type="signal peptide" evidence="14">
    <location>
        <begin position="1"/>
        <end position="28"/>
    </location>
</feature>
<comment type="similarity">
    <text evidence="10">Belongs to the glycosyl hydrolase 2 family. Beta-mannosidase B subfamily.</text>
</comment>
<dbReference type="AlphaFoldDB" id="A0A160N2B5"/>
<evidence type="ECO:0000313" key="19">
    <source>
        <dbReference type="EMBL" id="AND69724.1"/>
    </source>
</evidence>
<dbReference type="GO" id="GO:0006516">
    <property type="term" value="P:glycoprotein catabolic process"/>
    <property type="evidence" value="ECO:0007669"/>
    <property type="project" value="TreeGrafter"/>
</dbReference>
<evidence type="ECO:0000256" key="14">
    <source>
        <dbReference type="SAM" id="SignalP"/>
    </source>
</evidence>
<evidence type="ECO:0000256" key="6">
    <source>
        <dbReference type="ARBA" id="ARBA00022525"/>
    </source>
</evidence>
<dbReference type="InterPro" id="IPR006102">
    <property type="entry name" value="Ig-like_GH2"/>
</dbReference>
<feature type="domain" description="Beta-mannosidase-like galactose-binding" evidence="18">
    <location>
        <begin position="58"/>
        <end position="229"/>
    </location>
</feature>
<dbReference type="Pfam" id="PF17786">
    <property type="entry name" value="Mannosidase_ig"/>
    <property type="match status" value="1"/>
</dbReference>
<protein>
    <recommendedName>
        <fullName evidence="11">Beta-mannosidase B</fullName>
        <ecNumber evidence="5">3.2.1.25</ecNumber>
    </recommendedName>
    <alternativeName>
        <fullName evidence="12">Mannanase B</fullName>
    </alternativeName>
</protein>
<dbReference type="FunFam" id="3.20.20.80:FF:000050">
    <property type="entry name" value="Beta-mannosidase B"/>
    <property type="match status" value="1"/>
</dbReference>
<dbReference type="KEGG" id="dtx:ATSB10_22700"/>
<dbReference type="STRING" id="445710.ATSB10_22700"/>
<evidence type="ECO:0000256" key="7">
    <source>
        <dbReference type="ARBA" id="ARBA00022801"/>
    </source>
</evidence>
<evidence type="ECO:0000256" key="11">
    <source>
        <dbReference type="ARBA" id="ARBA00041069"/>
    </source>
</evidence>
<organism evidence="19 20">
    <name type="scientific">Dyella thiooxydans</name>
    <dbReference type="NCBI Taxonomy" id="445710"/>
    <lineage>
        <taxon>Bacteria</taxon>
        <taxon>Pseudomonadati</taxon>
        <taxon>Pseudomonadota</taxon>
        <taxon>Gammaproteobacteria</taxon>
        <taxon>Lysobacterales</taxon>
        <taxon>Rhodanobacteraceae</taxon>
        <taxon>Dyella</taxon>
    </lineage>
</organism>
<comment type="subcellular location">
    <subcellularLocation>
        <location evidence="2">Secreted</location>
    </subcellularLocation>
</comment>
<dbReference type="SUPFAM" id="SSF51445">
    <property type="entry name" value="(Trans)glycosidases"/>
    <property type="match status" value="1"/>
</dbReference>
<comment type="catalytic activity">
    <reaction evidence="1">
        <text>Hydrolysis of terminal, non-reducing beta-D-mannose residues in beta-D-mannosides.</text>
        <dbReference type="EC" id="3.2.1.25"/>
    </reaction>
</comment>
<dbReference type="EMBL" id="CP014841">
    <property type="protein sequence ID" value="AND69724.1"/>
    <property type="molecule type" value="Genomic_DNA"/>
</dbReference>
<comment type="subunit">
    <text evidence="4">Homodimer.</text>
</comment>
<feature type="domain" description="Mannosidase Ig/CBM-like" evidence="17">
    <location>
        <begin position="714"/>
        <end position="797"/>
    </location>
</feature>